<comment type="caution">
    <text evidence="2">The sequence shown here is derived from an EMBL/GenBank/DDBJ whole genome shotgun (WGS) entry which is preliminary data.</text>
</comment>
<sequence length="152" mass="17628">MMRSNPKTPDVVMMMMMMIMMMIMMLMLMGRVALLINDALNGAKLIHVAGNGDGTLLIEAVLFLGLFEELHEARVIDVDHRYHEPLLLLSLRPHHNCQAPLWDTLQFLMMIMIFLLMMIMMMMMKKVVNVRDLQVKVDHVVVFVFLTSTDRH</sequence>
<evidence type="ECO:0000313" key="2">
    <source>
        <dbReference type="EMBL" id="GMN44323.1"/>
    </source>
</evidence>
<reference evidence="2" key="1">
    <citation type="submission" date="2023-07" db="EMBL/GenBank/DDBJ databases">
        <title>draft genome sequence of fig (Ficus carica).</title>
        <authorList>
            <person name="Takahashi T."/>
            <person name="Nishimura K."/>
        </authorList>
    </citation>
    <scope>NUCLEOTIDE SEQUENCE</scope>
</reference>
<accession>A0AA88AEF7</accession>
<keyword evidence="1" id="KW-0472">Membrane</keyword>
<proteinExistence type="predicted"/>
<dbReference type="EMBL" id="BTGU01000018">
    <property type="protein sequence ID" value="GMN44323.1"/>
    <property type="molecule type" value="Genomic_DNA"/>
</dbReference>
<keyword evidence="3" id="KW-1185">Reference proteome</keyword>
<evidence type="ECO:0000313" key="3">
    <source>
        <dbReference type="Proteomes" id="UP001187192"/>
    </source>
</evidence>
<dbReference type="Gramene" id="FCD_00009715-RA">
    <property type="protein sequence ID" value="FCD_00009715-RA:cds"/>
    <property type="gene ID" value="FCD_00009715"/>
</dbReference>
<evidence type="ECO:0000256" key="1">
    <source>
        <dbReference type="SAM" id="Phobius"/>
    </source>
</evidence>
<feature type="transmembrane region" description="Helical" evidence="1">
    <location>
        <begin position="105"/>
        <end position="124"/>
    </location>
</feature>
<keyword evidence="1" id="KW-0812">Transmembrane</keyword>
<dbReference type="Proteomes" id="UP001187192">
    <property type="component" value="Unassembled WGS sequence"/>
</dbReference>
<organism evidence="2 3">
    <name type="scientific">Ficus carica</name>
    <name type="common">Common fig</name>
    <dbReference type="NCBI Taxonomy" id="3494"/>
    <lineage>
        <taxon>Eukaryota</taxon>
        <taxon>Viridiplantae</taxon>
        <taxon>Streptophyta</taxon>
        <taxon>Embryophyta</taxon>
        <taxon>Tracheophyta</taxon>
        <taxon>Spermatophyta</taxon>
        <taxon>Magnoliopsida</taxon>
        <taxon>eudicotyledons</taxon>
        <taxon>Gunneridae</taxon>
        <taxon>Pentapetalae</taxon>
        <taxon>rosids</taxon>
        <taxon>fabids</taxon>
        <taxon>Rosales</taxon>
        <taxon>Moraceae</taxon>
        <taxon>Ficeae</taxon>
        <taxon>Ficus</taxon>
    </lineage>
</organism>
<name>A0AA88AEF7_FICCA</name>
<gene>
    <name evidence="2" type="ORF">TIFTF001_013528</name>
</gene>
<protein>
    <submittedName>
        <fullName evidence="2">Uncharacterized protein</fullName>
    </submittedName>
</protein>
<keyword evidence="1" id="KW-1133">Transmembrane helix</keyword>
<dbReference type="AlphaFoldDB" id="A0AA88AEF7"/>